<dbReference type="OrthoDB" id="2756540at2759"/>
<keyword evidence="2" id="KW-0472">Membrane</keyword>
<keyword evidence="2" id="KW-1133">Transmembrane helix</keyword>
<accession>A0A9P5PT22</accession>
<dbReference type="EMBL" id="JADNRY010000065">
    <property type="protein sequence ID" value="KAF9068007.1"/>
    <property type="molecule type" value="Genomic_DNA"/>
</dbReference>
<evidence type="ECO:0000256" key="1">
    <source>
        <dbReference type="SAM" id="MobiDB-lite"/>
    </source>
</evidence>
<sequence length="256" mass="26077">ANNVSFDLSAASLVLDPGWVTSSTSASGKFITTSSIGQALTITLPGSTSSVNYVGLKRTEGSIYGVCVDCDSGTTNSLQLVSGTDSTLLNNADAEPTTIFSFDVDPSQQHTLQITNVGNNSLDGEGEITFISVVAIDQEASVVSASLTGASTTGTSTTSTVSSSGTASAAPATSSITGSSQTRTSLIALIVVLSLIAVSSLGVAFSSIFVSNVGCFLAKAGRQKPPTRLLEPYPYQFGVPQNGSPIFPARRLETTG</sequence>
<protein>
    <submittedName>
        <fullName evidence="3">Uncharacterized protein</fullName>
    </submittedName>
</protein>
<feature type="non-terminal residue" evidence="3">
    <location>
        <position position="1"/>
    </location>
</feature>
<organism evidence="3 4">
    <name type="scientific">Rhodocollybia butyracea</name>
    <dbReference type="NCBI Taxonomy" id="206335"/>
    <lineage>
        <taxon>Eukaryota</taxon>
        <taxon>Fungi</taxon>
        <taxon>Dikarya</taxon>
        <taxon>Basidiomycota</taxon>
        <taxon>Agaricomycotina</taxon>
        <taxon>Agaricomycetes</taxon>
        <taxon>Agaricomycetidae</taxon>
        <taxon>Agaricales</taxon>
        <taxon>Marasmiineae</taxon>
        <taxon>Omphalotaceae</taxon>
        <taxon>Rhodocollybia</taxon>
    </lineage>
</organism>
<name>A0A9P5PT22_9AGAR</name>
<feature type="transmembrane region" description="Helical" evidence="2">
    <location>
        <begin position="186"/>
        <end position="218"/>
    </location>
</feature>
<gene>
    <name evidence="3" type="ORF">BDP27DRAFT_1327800</name>
</gene>
<feature type="region of interest" description="Disordered" evidence="1">
    <location>
        <begin position="149"/>
        <end position="177"/>
    </location>
</feature>
<comment type="caution">
    <text evidence="3">The sequence shown here is derived from an EMBL/GenBank/DDBJ whole genome shotgun (WGS) entry which is preliminary data.</text>
</comment>
<dbReference type="Proteomes" id="UP000772434">
    <property type="component" value="Unassembled WGS sequence"/>
</dbReference>
<evidence type="ECO:0000313" key="3">
    <source>
        <dbReference type="EMBL" id="KAF9068007.1"/>
    </source>
</evidence>
<keyword evidence="4" id="KW-1185">Reference proteome</keyword>
<proteinExistence type="predicted"/>
<evidence type="ECO:0000256" key="2">
    <source>
        <dbReference type="SAM" id="Phobius"/>
    </source>
</evidence>
<reference evidence="3" key="1">
    <citation type="submission" date="2020-11" db="EMBL/GenBank/DDBJ databases">
        <authorList>
            <consortium name="DOE Joint Genome Institute"/>
            <person name="Ahrendt S."/>
            <person name="Riley R."/>
            <person name="Andreopoulos W."/>
            <person name="Labutti K."/>
            <person name="Pangilinan J."/>
            <person name="Ruiz-Duenas F.J."/>
            <person name="Barrasa J.M."/>
            <person name="Sanchez-Garcia M."/>
            <person name="Camarero S."/>
            <person name="Miyauchi S."/>
            <person name="Serrano A."/>
            <person name="Linde D."/>
            <person name="Babiker R."/>
            <person name="Drula E."/>
            <person name="Ayuso-Fernandez I."/>
            <person name="Pacheco R."/>
            <person name="Padilla G."/>
            <person name="Ferreira P."/>
            <person name="Barriuso J."/>
            <person name="Kellner H."/>
            <person name="Castanera R."/>
            <person name="Alfaro M."/>
            <person name="Ramirez L."/>
            <person name="Pisabarro A.G."/>
            <person name="Kuo A."/>
            <person name="Tritt A."/>
            <person name="Lipzen A."/>
            <person name="He G."/>
            <person name="Yan M."/>
            <person name="Ng V."/>
            <person name="Cullen D."/>
            <person name="Martin F."/>
            <person name="Rosso M.-N."/>
            <person name="Henrissat B."/>
            <person name="Hibbett D."/>
            <person name="Martinez A.T."/>
            <person name="Grigoriev I.V."/>
        </authorList>
    </citation>
    <scope>NUCLEOTIDE SEQUENCE</scope>
    <source>
        <strain evidence="3">AH 40177</strain>
    </source>
</reference>
<dbReference type="AlphaFoldDB" id="A0A9P5PT22"/>
<evidence type="ECO:0000313" key="4">
    <source>
        <dbReference type="Proteomes" id="UP000772434"/>
    </source>
</evidence>
<keyword evidence="2" id="KW-0812">Transmembrane</keyword>